<dbReference type="Gene3D" id="3.40.50.300">
    <property type="entry name" value="P-loop containing nucleotide triphosphate hydrolases"/>
    <property type="match status" value="1"/>
</dbReference>
<dbReference type="Pfam" id="PF00485">
    <property type="entry name" value="PRK"/>
    <property type="match status" value="1"/>
</dbReference>
<gene>
    <name evidence="3" type="ORF">BN11_770010</name>
</gene>
<dbReference type="STRING" id="1193182.BN11_770010"/>
<feature type="region of interest" description="Disordered" evidence="1">
    <location>
        <begin position="198"/>
        <end position="217"/>
    </location>
</feature>
<dbReference type="InterPro" id="IPR006083">
    <property type="entry name" value="PRK/URK"/>
</dbReference>
<evidence type="ECO:0000259" key="2">
    <source>
        <dbReference type="Pfam" id="PF00485"/>
    </source>
</evidence>
<feature type="domain" description="Phosphoribulokinase/uridine kinase" evidence="2">
    <location>
        <begin position="27"/>
        <end position="173"/>
    </location>
</feature>
<dbReference type="InterPro" id="IPR027417">
    <property type="entry name" value="P-loop_NTPase"/>
</dbReference>
<name>W6K2T0_9MICO</name>
<dbReference type="GO" id="GO:0016301">
    <property type="term" value="F:kinase activity"/>
    <property type="evidence" value="ECO:0007669"/>
    <property type="project" value="InterPro"/>
</dbReference>
<dbReference type="EMBL" id="CAJA01000504">
    <property type="protein sequence ID" value="CCH75516.1"/>
    <property type="molecule type" value="Genomic_DNA"/>
</dbReference>
<dbReference type="PRINTS" id="PR00988">
    <property type="entry name" value="URIDINKINASE"/>
</dbReference>
<dbReference type="AlphaFoldDB" id="W6K2T0"/>
<sequence length="217" mass="23460">MPPPPPTGPQTTPHTTPPETPDHARVVLLAGPSGAGKSRLAERLRAAYGWPIVRLDDFYKDFDAPGLPKHPALDVADWDHPDSWDGAAACAALEALITTGCSAMPVYDISRSKRVGEGDITARPTDLVLAEGIFAAELIAPLRERGLLHSAWCVRNWPALTFIRRLARDLKERRKPPLILIKRGVALLRAEPDVVARASQKGAQPATAKDVEAALRA</sequence>
<protein>
    <submittedName>
        <fullName evidence="3">Putative ATP-binding protein</fullName>
    </submittedName>
</protein>
<evidence type="ECO:0000313" key="4">
    <source>
        <dbReference type="Proteomes" id="UP000035763"/>
    </source>
</evidence>
<dbReference type="RefSeq" id="WP_235435393.1">
    <property type="nucleotide sequence ID" value="NZ_HG764815.1"/>
</dbReference>
<dbReference type="Proteomes" id="UP000035763">
    <property type="component" value="Unassembled WGS sequence"/>
</dbReference>
<evidence type="ECO:0000313" key="3">
    <source>
        <dbReference type="EMBL" id="CCH75516.1"/>
    </source>
</evidence>
<organism evidence="3 4">
    <name type="scientific">Nostocoides australiense Ben110</name>
    <dbReference type="NCBI Taxonomy" id="1193182"/>
    <lineage>
        <taxon>Bacteria</taxon>
        <taxon>Bacillati</taxon>
        <taxon>Actinomycetota</taxon>
        <taxon>Actinomycetes</taxon>
        <taxon>Micrococcales</taxon>
        <taxon>Intrasporangiaceae</taxon>
        <taxon>Nostocoides</taxon>
    </lineage>
</organism>
<proteinExistence type="predicted"/>
<reference evidence="3 4" key="1">
    <citation type="journal article" date="2013" name="ISME J.">
        <title>A metabolic model for members of the genus Tetrasphaera involved in enhanced biological phosphorus removal.</title>
        <authorList>
            <person name="Kristiansen R."/>
            <person name="Nguyen H.T.T."/>
            <person name="Saunders A.M."/>
            <person name="Nielsen J.L."/>
            <person name="Wimmer R."/>
            <person name="Le V.Q."/>
            <person name="McIlroy S.J."/>
            <person name="Petrovski S."/>
            <person name="Seviour R.J."/>
            <person name="Calteau A."/>
            <person name="Nielsen K.L."/>
            <person name="Nielsen P.H."/>
        </authorList>
    </citation>
    <scope>NUCLEOTIDE SEQUENCE [LARGE SCALE GENOMIC DNA]</scope>
    <source>
        <strain evidence="3 4">Ben110</strain>
    </source>
</reference>
<evidence type="ECO:0000256" key="1">
    <source>
        <dbReference type="SAM" id="MobiDB-lite"/>
    </source>
</evidence>
<dbReference type="GO" id="GO:0005524">
    <property type="term" value="F:ATP binding"/>
    <property type="evidence" value="ECO:0007669"/>
    <property type="project" value="UniProtKB-KW"/>
</dbReference>
<accession>W6K2T0</accession>
<feature type="region of interest" description="Disordered" evidence="1">
    <location>
        <begin position="1"/>
        <end position="22"/>
    </location>
</feature>
<keyword evidence="3" id="KW-0547">Nucleotide-binding</keyword>
<dbReference type="SUPFAM" id="SSF52540">
    <property type="entry name" value="P-loop containing nucleoside triphosphate hydrolases"/>
    <property type="match status" value="1"/>
</dbReference>
<keyword evidence="4" id="KW-1185">Reference proteome</keyword>
<keyword evidence="3" id="KW-0067">ATP-binding</keyword>
<comment type="caution">
    <text evidence="3">The sequence shown here is derived from an EMBL/GenBank/DDBJ whole genome shotgun (WGS) entry which is preliminary data.</text>
</comment>
<dbReference type="PANTHER" id="PTHR10285">
    <property type="entry name" value="URIDINE KINASE"/>
    <property type="match status" value="1"/>
</dbReference>